<accession>A0A6A6J057</accession>
<protein>
    <submittedName>
        <fullName evidence="1">Uncharacterized protein</fullName>
    </submittedName>
</protein>
<name>A0A6A6J057_9PLEO</name>
<dbReference type="AlphaFoldDB" id="A0A6A6J057"/>
<dbReference type="EMBL" id="ML987190">
    <property type="protein sequence ID" value="KAF2254783.1"/>
    <property type="molecule type" value="Genomic_DNA"/>
</dbReference>
<dbReference type="RefSeq" id="XP_033689787.1">
    <property type="nucleotide sequence ID" value="XM_033823158.1"/>
</dbReference>
<evidence type="ECO:0000313" key="1">
    <source>
        <dbReference type="EMBL" id="KAF2254783.1"/>
    </source>
</evidence>
<keyword evidence="2" id="KW-1185">Reference proteome</keyword>
<reference evidence="1" key="1">
    <citation type="journal article" date="2020" name="Stud. Mycol.">
        <title>101 Dothideomycetes genomes: a test case for predicting lifestyles and emergence of pathogens.</title>
        <authorList>
            <person name="Haridas S."/>
            <person name="Albert R."/>
            <person name="Binder M."/>
            <person name="Bloem J."/>
            <person name="Labutti K."/>
            <person name="Salamov A."/>
            <person name="Andreopoulos B."/>
            <person name="Baker S."/>
            <person name="Barry K."/>
            <person name="Bills G."/>
            <person name="Bluhm B."/>
            <person name="Cannon C."/>
            <person name="Castanera R."/>
            <person name="Culley D."/>
            <person name="Daum C."/>
            <person name="Ezra D."/>
            <person name="Gonzalez J."/>
            <person name="Henrissat B."/>
            <person name="Kuo A."/>
            <person name="Liang C."/>
            <person name="Lipzen A."/>
            <person name="Lutzoni F."/>
            <person name="Magnuson J."/>
            <person name="Mondo S."/>
            <person name="Nolan M."/>
            <person name="Ohm R."/>
            <person name="Pangilinan J."/>
            <person name="Park H.-J."/>
            <person name="Ramirez L."/>
            <person name="Alfaro M."/>
            <person name="Sun H."/>
            <person name="Tritt A."/>
            <person name="Yoshinaga Y."/>
            <person name="Zwiers L.-H."/>
            <person name="Turgeon B."/>
            <person name="Goodwin S."/>
            <person name="Spatafora J."/>
            <person name="Crous P."/>
            <person name="Grigoriev I."/>
        </authorList>
    </citation>
    <scope>NUCLEOTIDE SEQUENCE</scope>
    <source>
        <strain evidence="1">CBS 122368</strain>
    </source>
</reference>
<dbReference type="Proteomes" id="UP000800094">
    <property type="component" value="Unassembled WGS sequence"/>
</dbReference>
<organism evidence="1 2">
    <name type="scientific">Trematosphaeria pertusa</name>
    <dbReference type="NCBI Taxonomy" id="390896"/>
    <lineage>
        <taxon>Eukaryota</taxon>
        <taxon>Fungi</taxon>
        <taxon>Dikarya</taxon>
        <taxon>Ascomycota</taxon>
        <taxon>Pezizomycotina</taxon>
        <taxon>Dothideomycetes</taxon>
        <taxon>Pleosporomycetidae</taxon>
        <taxon>Pleosporales</taxon>
        <taxon>Massarineae</taxon>
        <taxon>Trematosphaeriaceae</taxon>
        <taxon>Trematosphaeria</taxon>
    </lineage>
</organism>
<dbReference type="GeneID" id="54576488"/>
<proteinExistence type="predicted"/>
<sequence>MCLGNSTRVSQGGSIAVLRPTRHLEQADTNAHMLLLFSNRTEALIGCAGIQVEFQGWEGKSSVRRDRCWVVIHHDGDLSASEALPPNALPQKPLFSFSLDAASTQTMQLPQRLELGVGDAGLIGRRVSLMTSSRQGPVTLAEGIMGWN</sequence>
<gene>
    <name evidence="1" type="ORF">BU26DRAFT_416412</name>
</gene>
<dbReference type="OrthoDB" id="4158189at2759"/>
<evidence type="ECO:0000313" key="2">
    <source>
        <dbReference type="Proteomes" id="UP000800094"/>
    </source>
</evidence>